<organism evidence="3 4">
    <name type="scientific">Marilutibacter spongiae</name>
    <dbReference type="NCBI Taxonomy" id="2025720"/>
    <lineage>
        <taxon>Bacteria</taxon>
        <taxon>Pseudomonadati</taxon>
        <taxon>Pseudomonadota</taxon>
        <taxon>Gammaproteobacteria</taxon>
        <taxon>Lysobacterales</taxon>
        <taxon>Lysobacteraceae</taxon>
        <taxon>Marilutibacter</taxon>
    </lineage>
</organism>
<keyword evidence="4" id="KW-1185">Reference proteome</keyword>
<evidence type="ECO:0008006" key="5">
    <source>
        <dbReference type="Google" id="ProtNLM"/>
    </source>
</evidence>
<evidence type="ECO:0000256" key="2">
    <source>
        <dbReference type="SAM" id="Phobius"/>
    </source>
</evidence>
<reference evidence="3 4" key="1">
    <citation type="submission" date="2020-08" db="EMBL/GenBank/DDBJ databases">
        <authorList>
            <person name="Xu S."/>
            <person name="Li A."/>
        </authorList>
    </citation>
    <scope>NUCLEOTIDE SEQUENCE [LARGE SCALE GENOMIC DNA]</scope>
    <source>
        <strain evidence="3 4">119BY6-57</strain>
    </source>
</reference>
<accession>A0A7W3Y6K0</accession>
<dbReference type="AlphaFoldDB" id="A0A7W3Y6K0"/>
<name>A0A7W3Y6K0_9GAMM</name>
<feature type="compositionally biased region" description="Low complexity" evidence="1">
    <location>
        <begin position="182"/>
        <end position="200"/>
    </location>
</feature>
<feature type="region of interest" description="Disordered" evidence="1">
    <location>
        <begin position="319"/>
        <end position="354"/>
    </location>
</feature>
<dbReference type="Proteomes" id="UP000523196">
    <property type="component" value="Unassembled WGS sequence"/>
</dbReference>
<keyword evidence="2" id="KW-0812">Transmembrane</keyword>
<evidence type="ECO:0000313" key="3">
    <source>
        <dbReference type="EMBL" id="MBB1061307.1"/>
    </source>
</evidence>
<comment type="caution">
    <text evidence="3">The sequence shown here is derived from an EMBL/GenBank/DDBJ whole genome shotgun (WGS) entry which is preliminary data.</text>
</comment>
<keyword evidence="2" id="KW-0472">Membrane</keyword>
<dbReference type="EMBL" id="JACHTF010000013">
    <property type="protein sequence ID" value="MBB1061307.1"/>
    <property type="molecule type" value="Genomic_DNA"/>
</dbReference>
<feature type="transmembrane region" description="Helical" evidence="2">
    <location>
        <begin position="218"/>
        <end position="238"/>
    </location>
</feature>
<dbReference type="RefSeq" id="WP_182688017.1">
    <property type="nucleotide sequence ID" value="NZ_JACHTF010000013.1"/>
</dbReference>
<sequence length="354" mass="36954">MTDASESPPSAALAAFMRGVERRAAVLAELQAGDAAAGDAAVEAALYAFRAEADRRPMSQWPLCFWSGLLADPALQRRVAVAIPLAASDRLAELGNGPRAAVLLRLAAGLTEDEASQVLGVTIAGYRLALARAVAEDGTGVGQQEAWQRLRDEVQMRIRLLPPPRMSHLARVRESALHGERPAGTPAAPQAASGAAGGPLRARRGAEPSRPHVGLRRLLWALLVLCILAFGATFWWPFPGFDPLGLSKGSWARSAPGIGEVRVEPLGAPEAAASNYDAATALLLHPDFDLLADPQGAEVATGMDFYSWLVADGADAPDAMLPPLESGSGSGADDPPADTPPGPIDDTVHDDATL</sequence>
<evidence type="ECO:0000256" key="1">
    <source>
        <dbReference type="SAM" id="MobiDB-lite"/>
    </source>
</evidence>
<gene>
    <name evidence="3" type="ORF">H4F98_12080</name>
</gene>
<proteinExistence type="predicted"/>
<keyword evidence="2" id="KW-1133">Transmembrane helix</keyword>
<evidence type="ECO:0000313" key="4">
    <source>
        <dbReference type="Proteomes" id="UP000523196"/>
    </source>
</evidence>
<feature type="region of interest" description="Disordered" evidence="1">
    <location>
        <begin position="175"/>
        <end position="208"/>
    </location>
</feature>
<dbReference type="Gene3D" id="1.20.140.160">
    <property type="match status" value="1"/>
</dbReference>
<protein>
    <recommendedName>
        <fullName evidence="5">RNA polymerase sigma factor 70 region 4 type 2 domain-containing protein</fullName>
    </recommendedName>
</protein>